<reference evidence="4 5" key="1">
    <citation type="submission" date="2021-04" db="EMBL/GenBank/DDBJ databases">
        <title>Draft genome sequence of Paenibacillus cisolokensis, LC2-13A.</title>
        <authorList>
            <person name="Uke A."/>
            <person name="Chhe C."/>
            <person name="Baramee S."/>
            <person name="Kosugi A."/>
        </authorList>
    </citation>
    <scope>NUCLEOTIDE SEQUENCE [LARGE SCALE GENOMIC DNA]</scope>
    <source>
        <strain evidence="4 5">LC2-13A</strain>
    </source>
</reference>
<protein>
    <submittedName>
        <fullName evidence="4">ADP-ribose pyrophosphatase</fullName>
    </submittedName>
</protein>
<dbReference type="InterPro" id="IPR000086">
    <property type="entry name" value="NUDIX_hydrolase_dom"/>
</dbReference>
<feature type="domain" description="Nudix hydrolase" evidence="3">
    <location>
        <begin position="66"/>
        <end position="192"/>
    </location>
</feature>
<dbReference type="InterPro" id="IPR059176">
    <property type="entry name" value="UDP-X_N"/>
</dbReference>
<dbReference type="Pfam" id="PF00293">
    <property type="entry name" value="NUDIX"/>
    <property type="match status" value="1"/>
</dbReference>
<dbReference type="EMBL" id="BOVJ01000086">
    <property type="protein sequence ID" value="GIQ64243.1"/>
    <property type="molecule type" value="Genomic_DNA"/>
</dbReference>
<evidence type="ECO:0000259" key="3">
    <source>
        <dbReference type="PROSITE" id="PS51462"/>
    </source>
</evidence>
<dbReference type="PANTHER" id="PTHR43046:SF16">
    <property type="entry name" value="ADP-RIBOSE PYROPHOSPHATASE YJHB-RELATED"/>
    <property type="match status" value="1"/>
</dbReference>
<dbReference type="CDD" id="cd04672">
    <property type="entry name" value="NUDIX_CDP-Chase_like"/>
    <property type="match status" value="1"/>
</dbReference>
<proteinExistence type="predicted"/>
<evidence type="ECO:0000256" key="1">
    <source>
        <dbReference type="ARBA" id="ARBA00001946"/>
    </source>
</evidence>
<sequence>MPMKWLRWAKRLQAIAQAGLTYSKDPYDRERFEEIRELSVEMMAAQTGTEAAVVRELFANEKGYATPKVDVRAVVFRDNKLLMVREKADGCWSLPGGWADIGLSPGEIAVKETREEAGYEVRAERLLAVFDKRLHPHPPSPYDTYKLFIRCEICGGSAQAGLETDGVGFFAEDGLPQLSTERNTESQIRLMFQYLREPDRPCAFD</sequence>
<accession>A0ABQ4N7S2</accession>
<dbReference type="PROSITE" id="PS51462">
    <property type="entry name" value="NUDIX"/>
    <property type="match status" value="1"/>
</dbReference>
<dbReference type="PANTHER" id="PTHR43046">
    <property type="entry name" value="GDP-MANNOSE MANNOSYL HYDROLASE"/>
    <property type="match status" value="1"/>
</dbReference>
<dbReference type="Proteomes" id="UP000680304">
    <property type="component" value="Unassembled WGS sequence"/>
</dbReference>
<gene>
    <name evidence="4" type="ORF">PACILC2_28110</name>
</gene>
<evidence type="ECO:0000313" key="5">
    <source>
        <dbReference type="Proteomes" id="UP000680304"/>
    </source>
</evidence>
<comment type="cofactor">
    <cofactor evidence="1">
        <name>Mg(2+)</name>
        <dbReference type="ChEBI" id="CHEBI:18420"/>
    </cofactor>
</comment>
<evidence type="ECO:0000256" key="2">
    <source>
        <dbReference type="ARBA" id="ARBA00022801"/>
    </source>
</evidence>
<keyword evidence="5" id="KW-1185">Reference proteome</keyword>
<dbReference type="RefSeq" id="WP_213529052.1">
    <property type="nucleotide sequence ID" value="NZ_BOVJ01000086.1"/>
</dbReference>
<keyword evidence="2" id="KW-0378">Hydrolase</keyword>
<dbReference type="SUPFAM" id="SSF55811">
    <property type="entry name" value="Nudix"/>
    <property type="match status" value="1"/>
</dbReference>
<dbReference type="Gene3D" id="6.10.250.1120">
    <property type="match status" value="1"/>
</dbReference>
<name>A0ABQ4N7S2_9BACL</name>
<organism evidence="4 5">
    <name type="scientific">Paenibacillus cisolokensis</name>
    <dbReference type="NCBI Taxonomy" id="1658519"/>
    <lineage>
        <taxon>Bacteria</taxon>
        <taxon>Bacillati</taxon>
        <taxon>Bacillota</taxon>
        <taxon>Bacilli</taxon>
        <taxon>Bacillales</taxon>
        <taxon>Paenibacillaceae</taxon>
        <taxon>Paenibacillus</taxon>
    </lineage>
</organism>
<evidence type="ECO:0000313" key="4">
    <source>
        <dbReference type="EMBL" id="GIQ64243.1"/>
    </source>
</evidence>
<comment type="caution">
    <text evidence="4">The sequence shown here is derived from an EMBL/GenBank/DDBJ whole genome shotgun (WGS) entry which is preliminary data.</text>
</comment>
<dbReference type="Pfam" id="PF12535">
    <property type="entry name" value="Nudix_N"/>
    <property type="match status" value="1"/>
</dbReference>
<dbReference type="Gene3D" id="3.90.79.10">
    <property type="entry name" value="Nucleoside Triphosphate Pyrophosphohydrolase"/>
    <property type="match status" value="1"/>
</dbReference>
<dbReference type="InterPro" id="IPR015797">
    <property type="entry name" value="NUDIX_hydrolase-like_dom_sf"/>
</dbReference>